<dbReference type="PANTHER" id="PTHR10098:SF106">
    <property type="entry name" value="TETRATRICOPEPTIDE REPEAT PROTEIN 28-LIKE PROTEIN"/>
    <property type="match status" value="1"/>
</dbReference>
<evidence type="ECO:0000313" key="2">
    <source>
        <dbReference type="EMBL" id="NMF58834.1"/>
    </source>
</evidence>
<dbReference type="EMBL" id="JAAVJL010000001">
    <property type="protein sequence ID" value="NMF58834.1"/>
    <property type="molecule type" value="Genomic_DNA"/>
</dbReference>
<keyword evidence="3" id="KW-1185">Reference proteome</keyword>
<dbReference type="SMART" id="SM00028">
    <property type="entry name" value="TPR"/>
    <property type="match status" value="6"/>
</dbReference>
<dbReference type="Proteomes" id="UP000738376">
    <property type="component" value="Unassembled WGS sequence"/>
</dbReference>
<comment type="caution">
    <text evidence="2">The sequence shown here is derived from an EMBL/GenBank/DDBJ whole genome shotgun (WGS) entry which is preliminary data.</text>
</comment>
<protein>
    <submittedName>
        <fullName evidence="2">Tetratricopeptide repeat protein</fullName>
    </submittedName>
</protein>
<feature type="coiled-coil region" evidence="1">
    <location>
        <begin position="396"/>
        <end position="456"/>
    </location>
</feature>
<reference evidence="2 3" key="1">
    <citation type="submission" date="2020-03" db="EMBL/GenBank/DDBJ databases">
        <title>Draft Genome Sequence of 2-Methylisoborneol Producing Pseudanabaena yagii Strain GIHE-NHR1 Isolated from North Han River in South Korea.</title>
        <authorList>
            <person name="Jeong J."/>
        </authorList>
    </citation>
    <scope>NUCLEOTIDE SEQUENCE [LARGE SCALE GENOMIC DNA]</scope>
    <source>
        <strain evidence="2 3">GIHE-NHR1</strain>
    </source>
</reference>
<dbReference type="PANTHER" id="PTHR10098">
    <property type="entry name" value="RAPSYN-RELATED"/>
    <property type="match status" value="1"/>
</dbReference>
<sequence>MNSDLLQKLMVAQTDEERSWIVTENLLESLPEDVASALWAVAIPHWFDAAILAALCPELVDRADEIYRQLQDLSCVEVFPERGHNVHELTRNQLLDRLWQDNPEQFRELSRKAASYFGQGNKPEIQIERIYHLVIAEPANGRSELFNLAQLWSNSYRKAEVESLILNLQQHITANRVTVAVKATIIFWDGKIKFRFYQAKEALERYEAALTFYREIGERVGEANALQEIGDVLQFLSRRTEALERYEAALAFYREIGARLGEANTLKAIGDVLQFLSRRTEALERYEAAMAIYREIGARLGEANTLKAIGDVLQFLKRSTEALERYEAAMAIYREIGARLGEANTLKAIGNVLQFLSRRTEALERYEAAMAIYREIGERVGEANALQAIGNVLQFLKRSTEALERYEAAMAIYREIGERVGEANALQAIGNVLQFLKRSTEALERYEAAMAIYREIGARLGEANTLQAIAVLEEDPVIGLASSQAALNLYIEIGTKYSQARNLNYFTSKIQLKLGQKDKAISSLTLAAKLAQEINCQPMVDYANQKIAEINRDSQGIRGWFNWIKTKLWKE</sequence>
<accession>A0ABX1LRS1</accession>
<gene>
    <name evidence="2" type="ORF">HC246_12565</name>
</gene>
<keyword evidence="1" id="KW-0175">Coiled coil</keyword>
<organism evidence="2 3">
    <name type="scientific">Pseudanabaena yagii GIHE-NHR1</name>
    <dbReference type="NCBI Taxonomy" id="2722753"/>
    <lineage>
        <taxon>Bacteria</taxon>
        <taxon>Bacillati</taxon>
        <taxon>Cyanobacteriota</taxon>
        <taxon>Cyanophyceae</taxon>
        <taxon>Pseudanabaenales</taxon>
        <taxon>Pseudanabaenaceae</taxon>
        <taxon>Pseudanabaena</taxon>
        <taxon>Pseudanabaena yagii</taxon>
    </lineage>
</organism>
<dbReference type="SUPFAM" id="SSF48452">
    <property type="entry name" value="TPR-like"/>
    <property type="match status" value="2"/>
</dbReference>
<dbReference type="Pfam" id="PF13424">
    <property type="entry name" value="TPR_12"/>
    <property type="match status" value="3"/>
</dbReference>
<evidence type="ECO:0000256" key="1">
    <source>
        <dbReference type="SAM" id="Coils"/>
    </source>
</evidence>
<dbReference type="Gene3D" id="1.25.40.10">
    <property type="entry name" value="Tetratricopeptide repeat domain"/>
    <property type="match status" value="3"/>
</dbReference>
<name>A0ABX1LRS1_9CYAN</name>
<dbReference type="RefSeq" id="WP_169363685.1">
    <property type="nucleotide sequence ID" value="NZ_JAAVJL010000001.1"/>
</dbReference>
<evidence type="ECO:0000313" key="3">
    <source>
        <dbReference type="Proteomes" id="UP000738376"/>
    </source>
</evidence>
<dbReference type="InterPro" id="IPR019734">
    <property type="entry name" value="TPR_rpt"/>
</dbReference>
<dbReference type="InterPro" id="IPR011990">
    <property type="entry name" value="TPR-like_helical_dom_sf"/>
</dbReference>
<proteinExistence type="predicted"/>